<dbReference type="EMBL" id="CACVAY010000027">
    <property type="protein sequence ID" value="CAA6805676.1"/>
    <property type="molecule type" value="Genomic_DNA"/>
</dbReference>
<feature type="domain" description="Thioredoxin" evidence="1">
    <location>
        <begin position="19"/>
        <end position="96"/>
    </location>
</feature>
<dbReference type="AlphaFoldDB" id="A0A6S6SKK6"/>
<sequence>MDLNTLHVMTEKYEAIAYYFSGADCGVCTVLQPAMEQLFQETFPAIQWQEVALDESPEIAGQLQLFSIPTLLVYFDGKEVLRKSRNFSAGEIKNGIERLYSLRFDEK</sequence>
<dbReference type="Pfam" id="PF00085">
    <property type="entry name" value="Thioredoxin"/>
    <property type="match status" value="1"/>
</dbReference>
<dbReference type="Gene3D" id="3.40.30.10">
    <property type="entry name" value="Glutaredoxin"/>
    <property type="match status" value="1"/>
</dbReference>
<protein>
    <submittedName>
        <fullName evidence="2">Thioredoxin</fullName>
    </submittedName>
</protein>
<evidence type="ECO:0000313" key="2">
    <source>
        <dbReference type="EMBL" id="CAA6805676.1"/>
    </source>
</evidence>
<dbReference type="CDD" id="cd02947">
    <property type="entry name" value="TRX_family"/>
    <property type="match status" value="1"/>
</dbReference>
<reference evidence="2" key="1">
    <citation type="submission" date="2020-01" db="EMBL/GenBank/DDBJ databases">
        <authorList>
            <person name="Meier V. D."/>
            <person name="Meier V D."/>
        </authorList>
    </citation>
    <scope>NUCLEOTIDE SEQUENCE</scope>
    <source>
        <strain evidence="2">HLG_WM_MAG_07</strain>
    </source>
</reference>
<dbReference type="SUPFAM" id="SSF52833">
    <property type="entry name" value="Thioredoxin-like"/>
    <property type="match status" value="1"/>
</dbReference>
<name>A0A6S6SKK6_9GAMM</name>
<evidence type="ECO:0000259" key="1">
    <source>
        <dbReference type="Pfam" id="PF00085"/>
    </source>
</evidence>
<proteinExistence type="predicted"/>
<organism evidence="2">
    <name type="scientific">uncultured Thiotrichaceae bacterium</name>
    <dbReference type="NCBI Taxonomy" id="298394"/>
    <lineage>
        <taxon>Bacteria</taxon>
        <taxon>Pseudomonadati</taxon>
        <taxon>Pseudomonadota</taxon>
        <taxon>Gammaproteobacteria</taxon>
        <taxon>Thiotrichales</taxon>
        <taxon>Thiotrichaceae</taxon>
        <taxon>environmental samples</taxon>
    </lineage>
</organism>
<accession>A0A6S6SKK6</accession>
<dbReference type="InterPro" id="IPR036249">
    <property type="entry name" value="Thioredoxin-like_sf"/>
</dbReference>
<dbReference type="InterPro" id="IPR013766">
    <property type="entry name" value="Thioredoxin_domain"/>
</dbReference>
<gene>
    <name evidence="2" type="ORF">HELGO_WM11941</name>
</gene>